<organism evidence="3 4">
    <name type="scientific">Hyphobacterium marinum</name>
    <dbReference type="NCBI Taxonomy" id="3116574"/>
    <lineage>
        <taxon>Bacteria</taxon>
        <taxon>Pseudomonadati</taxon>
        <taxon>Pseudomonadota</taxon>
        <taxon>Alphaproteobacteria</taxon>
        <taxon>Maricaulales</taxon>
        <taxon>Maricaulaceae</taxon>
        <taxon>Hyphobacterium</taxon>
    </lineage>
</organism>
<comment type="caution">
    <text evidence="3">The sequence shown here is derived from an EMBL/GenBank/DDBJ whole genome shotgun (WGS) entry which is preliminary data.</text>
</comment>
<proteinExistence type="predicted"/>
<evidence type="ECO:0000256" key="1">
    <source>
        <dbReference type="SAM" id="Phobius"/>
    </source>
</evidence>
<feature type="transmembrane region" description="Helical" evidence="1">
    <location>
        <begin position="34"/>
        <end position="54"/>
    </location>
</feature>
<keyword evidence="1" id="KW-1133">Transmembrane helix</keyword>
<keyword evidence="4" id="KW-1185">Reference proteome</keyword>
<sequence length="66" mass="6788">MFRIVFTLTGFALMALGFGASAYAFSQGAIDQAIAFTWPTAGLAVAFALLIALARNPGSDDASETA</sequence>
<keyword evidence="1" id="KW-0472">Membrane</keyword>
<keyword evidence="2" id="KW-0732">Signal</keyword>
<keyword evidence="1" id="KW-0812">Transmembrane</keyword>
<feature type="signal peptide" evidence="2">
    <location>
        <begin position="1"/>
        <end position="24"/>
    </location>
</feature>
<name>A0ABU7LXL1_9PROT</name>
<evidence type="ECO:0000256" key="2">
    <source>
        <dbReference type="SAM" id="SignalP"/>
    </source>
</evidence>
<feature type="chain" id="PRO_5046748184" evidence="2">
    <location>
        <begin position="25"/>
        <end position="66"/>
    </location>
</feature>
<evidence type="ECO:0000313" key="4">
    <source>
        <dbReference type="Proteomes" id="UP001310692"/>
    </source>
</evidence>
<gene>
    <name evidence="3" type="ORF">V0U35_03530</name>
</gene>
<dbReference type="Proteomes" id="UP001310692">
    <property type="component" value="Unassembled WGS sequence"/>
</dbReference>
<reference evidence="3 4" key="1">
    <citation type="submission" date="2024-01" db="EMBL/GenBank/DDBJ databases">
        <title>Hyphobacterium bacterium isolated from marine sediment.</title>
        <authorList>
            <person name="Zhao S."/>
        </authorList>
    </citation>
    <scope>NUCLEOTIDE SEQUENCE [LARGE SCALE GENOMIC DNA]</scope>
    <source>
        <strain evidence="3 4">Y60-23</strain>
    </source>
</reference>
<dbReference type="EMBL" id="JAZDRO010000001">
    <property type="protein sequence ID" value="MEE2565740.1"/>
    <property type="molecule type" value="Genomic_DNA"/>
</dbReference>
<accession>A0ABU7LXL1</accession>
<protein>
    <submittedName>
        <fullName evidence="3">Uncharacterized protein</fullName>
    </submittedName>
</protein>
<evidence type="ECO:0000313" key="3">
    <source>
        <dbReference type="EMBL" id="MEE2565740.1"/>
    </source>
</evidence>
<dbReference type="RefSeq" id="WP_330195272.1">
    <property type="nucleotide sequence ID" value="NZ_JAZDRO010000001.1"/>
</dbReference>